<protein>
    <recommendedName>
        <fullName evidence="8">Probable cytosol aminopeptidase</fullName>
        <ecNumber evidence="8">3.4.11.1</ecNumber>
    </recommendedName>
    <alternativeName>
        <fullName evidence="8">Leucine aminopeptidase</fullName>
        <shortName evidence="8">LAP</shortName>
        <ecNumber evidence="8">3.4.11.10</ecNumber>
    </alternativeName>
    <alternativeName>
        <fullName evidence="8">Leucyl aminopeptidase</fullName>
    </alternativeName>
</protein>
<keyword evidence="8" id="KW-0963">Cytoplasm</keyword>
<gene>
    <name evidence="8" type="primary">pepA</name>
    <name evidence="10" type="ORF">JOF44_000412</name>
</gene>
<evidence type="ECO:0000256" key="5">
    <source>
        <dbReference type="ARBA" id="ARBA00022670"/>
    </source>
</evidence>
<dbReference type="PROSITE" id="PS00631">
    <property type="entry name" value="CYTOSOL_AP"/>
    <property type="match status" value="1"/>
</dbReference>
<comment type="function">
    <text evidence="7 8">Presumably involved in the processing and regular turnover of intracellular proteins. Catalyzes the removal of unsubstituted N-terminal amino acids from various peptides.</text>
</comment>
<dbReference type="RefSeq" id="WP_209886755.1">
    <property type="nucleotide sequence ID" value="NZ_BAAAJV010000011.1"/>
</dbReference>
<keyword evidence="6 8" id="KW-0378">Hydrolase</keyword>
<organism evidence="10 11">
    <name type="scientific">Brachybacterium fresconis</name>
    <dbReference type="NCBI Taxonomy" id="173363"/>
    <lineage>
        <taxon>Bacteria</taxon>
        <taxon>Bacillati</taxon>
        <taxon>Actinomycetota</taxon>
        <taxon>Actinomycetes</taxon>
        <taxon>Micrococcales</taxon>
        <taxon>Dermabacteraceae</taxon>
        <taxon>Brachybacterium</taxon>
    </lineage>
</organism>
<evidence type="ECO:0000259" key="9">
    <source>
        <dbReference type="PROSITE" id="PS00631"/>
    </source>
</evidence>
<dbReference type="PANTHER" id="PTHR11963:SF23">
    <property type="entry name" value="CYTOSOL AMINOPEPTIDASE"/>
    <property type="match status" value="1"/>
</dbReference>
<dbReference type="SUPFAM" id="SSF52949">
    <property type="entry name" value="Macro domain-like"/>
    <property type="match status" value="1"/>
</dbReference>
<dbReference type="PANTHER" id="PTHR11963">
    <property type="entry name" value="LEUCINE AMINOPEPTIDASE-RELATED"/>
    <property type="match status" value="1"/>
</dbReference>
<evidence type="ECO:0000313" key="11">
    <source>
        <dbReference type="Proteomes" id="UP000698222"/>
    </source>
</evidence>
<comment type="caution">
    <text evidence="10">The sequence shown here is derived from an EMBL/GenBank/DDBJ whole genome shotgun (WGS) entry which is preliminary data.</text>
</comment>
<comment type="catalytic activity">
    <reaction evidence="1 8">
        <text>Release of an N-terminal amino acid, Xaa-|-Yaa-, in which Xaa is preferably Leu, but may be other amino acids including Pro although not Arg or Lys, and Yaa may be Pro. Amino acid amides and methyl esters are also readily hydrolyzed, but rates on arylamides are exceedingly low.</text>
        <dbReference type="EC" id="3.4.11.1"/>
    </reaction>
</comment>
<feature type="binding site" evidence="8">
    <location>
        <position position="255"/>
    </location>
    <ligand>
        <name>Mn(2+)</name>
        <dbReference type="ChEBI" id="CHEBI:29035"/>
        <label>2</label>
    </ligand>
</feature>
<feature type="binding site" evidence="8">
    <location>
        <position position="260"/>
    </location>
    <ligand>
        <name>Mn(2+)</name>
        <dbReference type="ChEBI" id="CHEBI:29035"/>
        <label>1</label>
    </ligand>
</feature>
<dbReference type="HAMAP" id="MF_00181">
    <property type="entry name" value="Cytosol_peptidase_M17"/>
    <property type="match status" value="1"/>
</dbReference>
<dbReference type="CDD" id="cd00433">
    <property type="entry name" value="Peptidase_M17"/>
    <property type="match status" value="1"/>
</dbReference>
<sequence length="490" mass="49303">MPIVSVVDTALSDVDADVLILPLLVGGDDAPSTVPGSPEISEAITHLEASAGRGDLHRIPSSGLTGAKSLLLVGIGEEDLSAAGAEDLRLAFGAATRSLAGVDSAVIAVPGGTAEQRAAALEGAALGAYAFIAHKTGTGGSAPKPALSSLALLGTDGADTAAVERAGVLSEIVALTRDLVNTPPNLLYPAEFARRAEQLVADLPLTVTVLDEKQLADGGYGGIVGVGQGSTRPPRLVRIEYSPAGARSSVALVGKGITFDTGGISLKPAPGMDDMTSDMTGAATVLGATVGAAKLGLDVKITTYLALAENMPGGGAQRPGDVVTMRNGKTVEVLNTDAEGRMVMADALVDAVAEGPDLVMDVATLTGAAVVALGKRTGGVLGTQQGRDAVMEASERSGEPFWPLPFPAELRADLTGRVADLSNIGDRPGGALSAGIFLQEFVGETEWAHLDIAGPGFASTPVGYMGKGATGMSVRTVLEVLADRAAASDT</sequence>
<feature type="binding site" evidence="8">
    <location>
        <position position="260"/>
    </location>
    <ligand>
        <name>Mn(2+)</name>
        <dbReference type="ChEBI" id="CHEBI:29035"/>
        <label>2</label>
    </ligand>
</feature>
<keyword evidence="4 8" id="KW-0031">Aminopeptidase</keyword>
<feature type="active site" evidence="8">
    <location>
        <position position="341"/>
    </location>
</feature>
<dbReference type="Pfam" id="PF02789">
    <property type="entry name" value="Peptidase_M17_N"/>
    <property type="match status" value="1"/>
</dbReference>
<dbReference type="GO" id="GO:0004177">
    <property type="term" value="F:aminopeptidase activity"/>
    <property type="evidence" value="ECO:0007669"/>
    <property type="project" value="UniProtKB-KW"/>
</dbReference>
<dbReference type="InterPro" id="IPR011356">
    <property type="entry name" value="Leucine_aapep/pepB"/>
</dbReference>
<name>A0ABS4YFJ8_9MICO</name>
<dbReference type="InterPro" id="IPR043472">
    <property type="entry name" value="Macro_dom-like"/>
</dbReference>
<evidence type="ECO:0000256" key="4">
    <source>
        <dbReference type="ARBA" id="ARBA00022438"/>
    </source>
</evidence>
<dbReference type="EC" id="3.4.11.10" evidence="8"/>
<dbReference type="InterPro" id="IPR023042">
    <property type="entry name" value="Peptidase_M17_leu_NH2_pept"/>
</dbReference>
<comment type="similarity">
    <text evidence="3 8">Belongs to the peptidase M17 family.</text>
</comment>
<dbReference type="InterPro" id="IPR000819">
    <property type="entry name" value="Peptidase_M17_C"/>
</dbReference>
<evidence type="ECO:0000256" key="2">
    <source>
        <dbReference type="ARBA" id="ARBA00000967"/>
    </source>
</evidence>
<feature type="binding site" evidence="8">
    <location>
        <position position="339"/>
    </location>
    <ligand>
        <name>Mn(2+)</name>
        <dbReference type="ChEBI" id="CHEBI:29035"/>
        <label>2</label>
    </ligand>
</feature>
<comment type="cofactor">
    <cofactor evidence="8">
        <name>Mn(2+)</name>
        <dbReference type="ChEBI" id="CHEBI:29035"/>
    </cofactor>
    <text evidence="8">Binds 2 manganese ions per subunit.</text>
</comment>
<evidence type="ECO:0000256" key="7">
    <source>
        <dbReference type="ARBA" id="ARBA00049972"/>
    </source>
</evidence>
<evidence type="ECO:0000256" key="8">
    <source>
        <dbReference type="HAMAP-Rule" id="MF_00181"/>
    </source>
</evidence>
<feature type="binding site" evidence="8">
    <location>
        <position position="278"/>
    </location>
    <ligand>
        <name>Mn(2+)</name>
        <dbReference type="ChEBI" id="CHEBI:29035"/>
        <label>2</label>
    </ligand>
</feature>
<dbReference type="Proteomes" id="UP000698222">
    <property type="component" value="Unassembled WGS sequence"/>
</dbReference>
<dbReference type="InterPro" id="IPR008283">
    <property type="entry name" value="Peptidase_M17_N"/>
</dbReference>
<feature type="domain" description="Cytosol aminopeptidase" evidence="9">
    <location>
        <begin position="335"/>
        <end position="342"/>
    </location>
</feature>
<evidence type="ECO:0000256" key="1">
    <source>
        <dbReference type="ARBA" id="ARBA00000135"/>
    </source>
</evidence>
<evidence type="ECO:0000256" key="6">
    <source>
        <dbReference type="ARBA" id="ARBA00022801"/>
    </source>
</evidence>
<accession>A0ABS4YFJ8</accession>
<feature type="active site" evidence="8">
    <location>
        <position position="267"/>
    </location>
</feature>
<dbReference type="NCBIfam" id="NF002073">
    <property type="entry name" value="PRK00913.1-2"/>
    <property type="match status" value="1"/>
</dbReference>
<feature type="binding site" evidence="8">
    <location>
        <position position="339"/>
    </location>
    <ligand>
        <name>Mn(2+)</name>
        <dbReference type="ChEBI" id="CHEBI:29035"/>
        <label>1</label>
    </ligand>
</feature>
<keyword evidence="11" id="KW-1185">Reference proteome</keyword>
<dbReference type="Gene3D" id="3.40.220.10">
    <property type="entry name" value="Leucine Aminopeptidase, subunit E, domain 1"/>
    <property type="match status" value="1"/>
</dbReference>
<evidence type="ECO:0000256" key="3">
    <source>
        <dbReference type="ARBA" id="ARBA00009528"/>
    </source>
</evidence>
<keyword evidence="8" id="KW-0464">Manganese</keyword>
<dbReference type="Gene3D" id="3.40.630.10">
    <property type="entry name" value="Zn peptidases"/>
    <property type="match status" value="1"/>
</dbReference>
<dbReference type="Pfam" id="PF00883">
    <property type="entry name" value="Peptidase_M17"/>
    <property type="match status" value="1"/>
</dbReference>
<comment type="catalytic activity">
    <reaction evidence="2 8">
        <text>Release of an N-terminal amino acid, preferentially leucine, but not glutamic or aspartic acids.</text>
        <dbReference type="EC" id="3.4.11.10"/>
    </reaction>
</comment>
<feature type="binding site" evidence="8">
    <location>
        <position position="337"/>
    </location>
    <ligand>
        <name>Mn(2+)</name>
        <dbReference type="ChEBI" id="CHEBI:29035"/>
        <label>1</label>
    </ligand>
</feature>
<dbReference type="PRINTS" id="PR00481">
    <property type="entry name" value="LAMNOPPTDASE"/>
</dbReference>
<dbReference type="EMBL" id="JAGIOC010000001">
    <property type="protein sequence ID" value="MBP2407509.1"/>
    <property type="molecule type" value="Genomic_DNA"/>
</dbReference>
<proteinExistence type="inferred from homology"/>
<reference evidence="10 11" key="1">
    <citation type="submission" date="2021-03" db="EMBL/GenBank/DDBJ databases">
        <title>Sequencing the genomes of 1000 actinobacteria strains.</title>
        <authorList>
            <person name="Klenk H.-P."/>
        </authorList>
    </citation>
    <scope>NUCLEOTIDE SEQUENCE [LARGE SCALE GENOMIC DNA]</scope>
    <source>
        <strain evidence="10 11">DSM 14564</strain>
    </source>
</reference>
<keyword evidence="8" id="KW-0479">Metal-binding</keyword>
<comment type="subcellular location">
    <subcellularLocation>
        <location evidence="8">Cytoplasm</location>
    </subcellularLocation>
</comment>
<dbReference type="EC" id="3.4.11.1" evidence="8"/>
<evidence type="ECO:0000313" key="10">
    <source>
        <dbReference type="EMBL" id="MBP2407509.1"/>
    </source>
</evidence>
<keyword evidence="5 8" id="KW-0645">Protease</keyword>
<dbReference type="SUPFAM" id="SSF53187">
    <property type="entry name" value="Zn-dependent exopeptidases"/>
    <property type="match status" value="1"/>
</dbReference>